<feature type="transmembrane region" description="Helical" evidence="1">
    <location>
        <begin position="311"/>
        <end position="334"/>
    </location>
</feature>
<keyword evidence="3" id="KW-1185">Reference proteome</keyword>
<dbReference type="RefSeq" id="WP_066754589.1">
    <property type="nucleotide sequence ID" value="NZ_CP015199.1"/>
</dbReference>
<proteinExistence type="predicted"/>
<keyword evidence="1" id="KW-1133">Transmembrane helix</keyword>
<evidence type="ECO:0000313" key="2">
    <source>
        <dbReference type="EMBL" id="ANF51008.1"/>
    </source>
</evidence>
<accession>A0A172XVK6</accession>
<feature type="transmembrane region" description="Helical" evidence="1">
    <location>
        <begin position="173"/>
        <end position="200"/>
    </location>
</feature>
<gene>
    <name evidence="2" type="ORF">A0O34_10980</name>
</gene>
<sequence length="379" mass="43879">MSLLHPYFLIIIVFLIIFSYQEVFRQKVDRKYLYFLGIFMVLVAGLRNEVGADYGSYRGIYVYSDTVDYISIIFKGLHLDSPQPVVVEWLYVLINKLLLNVFNAPYYMLTLVIASLAVFFKMQYVEDNTFYPFTFILFMFVPGFFIGECGQIRQNLGVFMVYFAVRFIKEKKLIYYLLCIYLAGGIHNVCYAFLPMYWVARIPVNKGIMLGAILVSIIMSPFEVYRVFGSFLDGLASDSVVVGGFNAYMEETAERLNGGIGIPEVMTAILTFFLFFFDTKMVEKYPYYEYHRNYALVGICFYFIFRNNPVFSSRLVGAFTGFGFIIIPNAMYVVSKSTKTAIYSFIIALFIFNFVVFSSFRNIIAGRFTIDLYHNFLLP</sequence>
<dbReference type="KEGG" id="chh:A0O34_10980"/>
<dbReference type="InterPro" id="IPR049458">
    <property type="entry name" value="EpsG-like"/>
</dbReference>
<dbReference type="Proteomes" id="UP000077824">
    <property type="component" value="Chromosome"/>
</dbReference>
<dbReference type="OrthoDB" id="1424730at2"/>
<feature type="transmembrane region" description="Helical" evidence="1">
    <location>
        <begin position="31"/>
        <end position="48"/>
    </location>
</feature>
<organism evidence="2 3">
    <name type="scientific">Chryseobacterium glaciei</name>
    <dbReference type="NCBI Taxonomy" id="1685010"/>
    <lineage>
        <taxon>Bacteria</taxon>
        <taxon>Pseudomonadati</taxon>
        <taxon>Bacteroidota</taxon>
        <taxon>Flavobacteriia</taxon>
        <taxon>Flavobacteriales</taxon>
        <taxon>Weeksellaceae</taxon>
        <taxon>Chryseobacterium group</taxon>
        <taxon>Chryseobacterium</taxon>
    </lineage>
</organism>
<evidence type="ECO:0000256" key="1">
    <source>
        <dbReference type="SAM" id="Phobius"/>
    </source>
</evidence>
<feature type="transmembrane region" description="Helical" evidence="1">
    <location>
        <begin position="341"/>
        <end position="360"/>
    </location>
</feature>
<feature type="transmembrane region" description="Helical" evidence="1">
    <location>
        <begin position="97"/>
        <end position="120"/>
    </location>
</feature>
<keyword evidence="1" id="KW-0472">Membrane</keyword>
<feature type="transmembrane region" description="Helical" evidence="1">
    <location>
        <begin position="6"/>
        <end position="24"/>
    </location>
</feature>
<dbReference type="STRING" id="1685010.A0O34_10980"/>
<feature type="transmembrane region" description="Helical" evidence="1">
    <location>
        <begin position="289"/>
        <end position="305"/>
    </location>
</feature>
<feature type="transmembrane region" description="Helical" evidence="1">
    <location>
        <begin position="207"/>
        <end position="228"/>
    </location>
</feature>
<feature type="transmembrane region" description="Helical" evidence="1">
    <location>
        <begin position="258"/>
        <end position="277"/>
    </location>
</feature>
<name>A0A172XVK6_9FLAO</name>
<dbReference type="AlphaFoldDB" id="A0A172XVK6"/>
<dbReference type="EMBL" id="CP015199">
    <property type="protein sequence ID" value="ANF51008.1"/>
    <property type="molecule type" value="Genomic_DNA"/>
</dbReference>
<protein>
    <submittedName>
        <fullName evidence="2">Capsular biosynthesis protein</fullName>
    </submittedName>
</protein>
<evidence type="ECO:0000313" key="3">
    <source>
        <dbReference type="Proteomes" id="UP000077824"/>
    </source>
</evidence>
<dbReference type="Pfam" id="PF14897">
    <property type="entry name" value="EpsG"/>
    <property type="match status" value="1"/>
</dbReference>
<reference evidence="2 3" key="1">
    <citation type="submission" date="2016-04" db="EMBL/GenBank/DDBJ databases">
        <title>Complete Genome Sequence of Chryseobacterium sp. IHBB 10212.</title>
        <authorList>
            <person name="Pal M."/>
            <person name="Swarnkar M.K."/>
            <person name="Kaushal K."/>
            <person name="Chhibber S."/>
            <person name="Singh A.K."/>
            <person name="Gulati A."/>
        </authorList>
    </citation>
    <scope>NUCLEOTIDE SEQUENCE [LARGE SCALE GENOMIC DNA]</scope>
    <source>
        <strain evidence="2 3">IHBB 10212</strain>
    </source>
</reference>
<keyword evidence="1" id="KW-0812">Transmembrane</keyword>
<feature type="transmembrane region" description="Helical" evidence="1">
    <location>
        <begin position="132"/>
        <end position="153"/>
    </location>
</feature>